<keyword evidence="2" id="KW-1185">Reference proteome</keyword>
<accession>A0ABV8HRD8</accession>
<dbReference type="Proteomes" id="UP001595765">
    <property type="component" value="Unassembled WGS sequence"/>
</dbReference>
<dbReference type="EMBL" id="JBHSBB010000014">
    <property type="protein sequence ID" value="MFC4034535.1"/>
    <property type="molecule type" value="Genomic_DNA"/>
</dbReference>
<evidence type="ECO:0000313" key="1">
    <source>
        <dbReference type="EMBL" id="MFC4034535.1"/>
    </source>
</evidence>
<organism evidence="1 2">
    <name type="scientific">Streptomyces polygonati</name>
    <dbReference type="NCBI Taxonomy" id="1617087"/>
    <lineage>
        <taxon>Bacteria</taxon>
        <taxon>Bacillati</taxon>
        <taxon>Actinomycetota</taxon>
        <taxon>Actinomycetes</taxon>
        <taxon>Kitasatosporales</taxon>
        <taxon>Streptomycetaceae</taxon>
        <taxon>Streptomyces</taxon>
    </lineage>
</organism>
<proteinExistence type="predicted"/>
<name>A0ABV8HRD8_9ACTN</name>
<evidence type="ECO:0000313" key="2">
    <source>
        <dbReference type="Proteomes" id="UP001595765"/>
    </source>
</evidence>
<protein>
    <recommendedName>
        <fullName evidence="3">Phage tail protein</fullName>
    </recommendedName>
</protein>
<evidence type="ECO:0008006" key="3">
    <source>
        <dbReference type="Google" id="ProtNLM"/>
    </source>
</evidence>
<gene>
    <name evidence="1" type="ORF">ACFO3J_24105</name>
</gene>
<comment type="caution">
    <text evidence="1">The sequence shown here is derived from an EMBL/GenBank/DDBJ whole genome shotgun (WGS) entry which is preliminary data.</text>
</comment>
<reference evidence="2" key="1">
    <citation type="journal article" date="2019" name="Int. J. Syst. Evol. Microbiol.">
        <title>The Global Catalogue of Microorganisms (GCM) 10K type strain sequencing project: providing services to taxonomists for standard genome sequencing and annotation.</title>
        <authorList>
            <consortium name="The Broad Institute Genomics Platform"/>
            <consortium name="The Broad Institute Genome Sequencing Center for Infectious Disease"/>
            <person name="Wu L."/>
            <person name="Ma J."/>
        </authorList>
    </citation>
    <scope>NUCLEOTIDE SEQUENCE [LARGE SCALE GENOMIC DNA]</scope>
    <source>
        <strain evidence="2">CGMCC 4.7237</strain>
    </source>
</reference>
<dbReference type="RefSeq" id="WP_386432806.1">
    <property type="nucleotide sequence ID" value="NZ_JBHSBB010000014.1"/>
</dbReference>
<sequence>MDPGTVLSGRRVDLGGVQFGMVDGLGVAWRIGADGLQGWDSAEVRSTVTQRQSAHGAWMGPTYLGERVITLGGTITAPTAGLLDGAVEQLLAAVPLDDYATLTVYESTPKQVSVRQSGKPVIKYETDTIVTWSVLVTAPDPRRYGVDLRTATTGLPSTTGGLVLPAAPPWTISATTVSGFITAANEGSIAALPVFTIAGPVQQPRVNVQYPDGTVATIAYSQTLVAGDVLVLDCAEHTAVLGGASRRRYVSGDWPVIPAGASVQILFGSALYDPAATLTVSWRPAWR</sequence>